<dbReference type="SUPFAM" id="SSF56219">
    <property type="entry name" value="DNase I-like"/>
    <property type="match status" value="1"/>
</dbReference>
<dbReference type="Proteomes" id="UP000027471">
    <property type="component" value="Unassembled WGS sequence"/>
</dbReference>
<dbReference type="Gene3D" id="3.60.10.10">
    <property type="entry name" value="Endonuclease/exonuclease/phosphatase"/>
    <property type="match status" value="1"/>
</dbReference>
<comment type="caution">
    <text evidence="1">The sequence shown here is derived from an EMBL/GenBank/DDBJ whole genome shotgun (WGS) entry which is preliminary data.</text>
</comment>
<dbReference type="EMBL" id="AUNB01000095">
    <property type="protein sequence ID" value="KEO51383.1"/>
    <property type="molecule type" value="Genomic_DNA"/>
</dbReference>
<dbReference type="AlphaFoldDB" id="A0A074J701"/>
<keyword evidence="2" id="KW-1185">Reference proteome</keyword>
<dbReference type="OrthoDB" id="8047712at2"/>
<dbReference type="RefSeq" id="WP_051697421.1">
    <property type="nucleotide sequence ID" value="NZ_AUNB01000095.1"/>
</dbReference>
<sequence length="327" mass="35075">MIRTTTKSLPRVQWPDLDGVARDAQTHDRLCAGIDALHQIELGGTAPTVPLDFPIRVAAWNLERCLDPQASAKALRGRDLVLLSEMDCGMARTGQAHGTAEIARDLGMAYAYGIEFLELGLGSAIERAFCLDDANARGFHGNAVLAGGPLEQVFALRLPGHRQWFTDPEQPRLGERLAIGAQVATRSGPVLAISTHLESACQADHRARQMAGLIAEIDASFPGLPVLIGGDLNTGNHAGGDWRAEGLFAQARAAGFTVHGGPEDMPTTRASRLTRFPERAMKLDWFLSRGLDMGETRIAPAVDDTGAPLSDHERIEVEILGLSAAPQ</sequence>
<organism evidence="1 2">
    <name type="scientific">Thioclava indica</name>
    <dbReference type="NCBI Taxonomy" id="1353528"/>
    <lineage>
        <taxon>Bacteria</taxon>
        <taxon>Pseudomonadati</taxon>
        <taxon>Pseudomonadota</taxon>
        <taxon>Alphaproteobacteria</taxon>
        <taxon>Rhodobacterales</taxon>
        <taxon>Paracoccaceae</taxon>
        <taxon>Thioclava</taxon>
    </lineage>
</organism>
<dbReference type="STRING" id="1353528.DT23_08850"/>
<protein>
    <recommendedName>
        <fullName evidence="3">Endonuclease/exonuclease/phosphatase domain-containing protein</fullName>
    </recommendedName>
</protein>
<accession>A0A074J701</accession>
<evidence type="ECO:0008006" key="3">
    <source>
        <dbReference type="Google" id="ProtNLM"/>
    </source>
</evidence>
<gene>
    <name evidence="1" type="ORF">DT23_08850</name>
</gene>
<name>A0A074J701_9RHOB</name>
<evidence type="ECO:0000313" key="1">
    <source>
        <dbReference type="EMBL" id="KEO51383.1"/>
    </source>
</evidence>
<reference evidence="1 2" key="1">
    <citation type="journal article" date="2015" name="Antonie Van Leeuwenhoek">
        <title>Thioclava indica sp. nov., isolated from surface seawater of the Indian Ocean.</title>
        <authorList>
            <person name="Liu Y."/>
            <person name="Lai Q."/>
            <person name="Du J."/>
            <person name="Xu H."/>
            <person name="Jiang L."/>
            <person name="Shao Z."/>
        </authorList>
    </citation>
    <scope>NUCLEOTIDE SEQUENCE [LARGE SCALE GENOMIC DNA]</scope>
    <source>
        <strain evidence="1 2">DT23-4</strain>
    </source>
</reference>
<evidence type="ECO:0000313" key="2">
    <source>
        <dbReference type="Proteomes" id="UP000027471"/>
    </source>
</evidence>
<proteinExistence type="predicted"/>
<dbReference type="InterPro" id="IPR036691">
    <property type="entry name" value="Endo/exonu/phosph_ase_sf"/>
</dbReference>
<dbReference type="eggNOG" id="COG3568">
    <property type="taxonomic scope" value="Bacteria"/>
</dbReference>